<dbReference type="SMART" id="SM00320">
    <property type="entry name" value="WD40"/>
    <property type="match status" value="2"/>
</dbReference>
<dbReference type="Gene3D" id="2.130.10.10">
    <property type="entry name" value="YVTN repeat-like/Quinoprotein amine dehydrogenase"/>
    <property type="match status" value="1"/>
</dbReference>
<evidence type="ECO:0000256" key="2">
    <source>
        <dbReference type="ARBA" id="ARBA00022574"/>
    </source>
</evidence>
<evidence type="ECO:0000256" key="3">
    <source>
        <dbReference type="ARBA" id="ARBA00022694"/>
    </source>
</evidence>
<dbReference type="InterPro" id="IPR036322">
    <property type="entry name" value="WD40_repeat_dom_sf"/>
</dbReference>
<evidence type="ECO:0000256" key="5">
    <source>
        <dbReference type="ARBA" id="ARBA00023242"/>
    </source>
</evidence>
<dbReference type="AlphaFoldDB" id="A0ABD3TZJ6"/>
<dbReference type="PANTHER" id="PTHR16288">
    <property type="entry name" value="WD40 REPEAT PROTEIN 4"/>
    <property type="match status" value="1"/>
</dbReference>
<dbReference type="InterPro" id="IPR015943">
    <property type="entry name" value="WD40/YVTN_repeat-like_dom_sf"/>
</dbReference>
<keyword evidence="4" id="KW-0677">Repeat</keyword>
<comment type="caution">
    <text evidence="9">The sequence shown here is derived from an EMBL/GenBank/DDBJ whole genome shotgun (WGS) entry which is preliminary data.</text>
</comment>
<gene>
    <name evidence="9" type="ORF">ACJMK2_020271</name>
</gene>
<dbReference type="SUPFAM" id="SSF50978">
    <property type="entry name" value="WD40 repeat-like"/>
    <property type="match status" value="1"/>
</dbReference>
<evidence type="ECO:0000256" key="6">
    <source>
        <dbReference type="PROSITE-ProRule" id="PRU00221"/>
    </source>
</evidence>
<sequence length="260" mass="29907">MVLGHLSILLDLALTPDDKFIVTCDRDEKVRISHYPNAYNIHAFCLGHTDFVRHIMYLSKSNCLLSGSGDGTIRSWDLNGQEKGCVRCQRSQGGGKDRETSSEMAVKSIEYCSLHHIVAVIFYQLNVLHLYHLSEDSSSIEFLTEVAVTEEPWDICFDEKGRLWVLQPSKERTLLVYRCWQEESRSFQVTQCSDQDIASILKEVNSSWDFFEVSVTVPSLYTSLQKMKVDNMKEYLEKKQERISGKKRGKTDPPQKKLKI</sequence>
<dbReference type="GO" id="GO:0008033">
    <property type="term" value="P:tRNA processing"/>
    <property type="evidence" value="ECO:0007669"/>
    <property type="project" value="UniProtKB-KW"/>
</dbReference>
<evidence type="ECO:0000313" key="9">
    <source>
        <dbReference type="EMBL" id="KAL3842232.1"/>
    </source>
</evidence>
<dbReference type="PANTHER" id="PTHR16288:SF0">
    <property type="entry name" value="TRNA (GUANINE-N(7)-)-METHYLTRANSFERASE NON-CATALYTIC SUBUNIT WDR4"/>
    <property type="match status" value="1"/>
</dbReference>
<accession>A0ABD3TZJ6</accession>
<dbReference type="InterPro" id="IPR001680">
    <property type="entry name" value="WD40_rpt"/>
</dbReference>
<dbReference type="Pfam" id="PF00400">
    <property type="entry name" value="WD40"/>
    <property type="match status" value="2"/>
</dbReference>
<dbReference type="GO" id="GO:0005634">
    <property type="term" value="C:nucleus"/>
    <property type="evidence" value="ECO:0007669"/>
    <property type="project" value="UniProtKB-SubCell"/>
</dbReference>
<keyword evidence="5" id="KW-0539">Nucleus</keyword>
<feature type="chain" id="PRO_5044788217" description="WD repeat-containing protein 4" evidence="8">
    <location>
        <begin position="16"/>
        <end position="260"/>
    </location>
</feature>
<evidence type="ECO:0000313" key="10">
    <source>
        <dbReference type="Proteomes" id="UP001634394"/>
    </source>
</evidence>
<keyword evidence="3" id="KW-0819">tRNA processing</keyword>
<organism evidence="9 10">
    <name type="scientific">Sinanodonta woodiana</name>
    <name type="common">Chinese pond mussel</name>
    <name type="synonym">Anodonta woodiana</name>
    <dbReference type="NCBI Taxonomy" id="1069815"/>
    <lineage>
        <taxon>Eukaryota</taxon>
        <taxon>Metazoa</taxon>
        <taxon>Spiralia</taxon>
        <taxon>Lophotrochozoa</taxon>
        <taxon>Mollusca</taxon>
        <taxon>Bivalvia</taxon>
        <taxon>Autobranchia</taxon>
        <taxon>Heteroconchia</taxon>
        <taxon>Palaeoheterodonta</taxon>
        <taxon>Unionida</taxon>
        <taxon>Unionoidea</taxon>
        <taxon>Unionidae</taxon>
        <taxon>Unioninae</taxon>
        <taxon>Sinanodonta</taxon>
    </lineage>
</organism>
<protein>
    <recommendedName>
        <fullName evidence="11">WD repeat-containing protein 4</fullName>
    </recommendedName>
</protein>
<comment type="subcellular location">
    <subcellularLocation>
        <location evidence="1">Nucleus</location>
    </subcellularLocation>
</comment>
<dbReference type="InterPro" id="IPR019775">
    <property type="entry name" value="WD40_repeat_CS"/>
</dbReference>
<dbReference type="EMBL" id="JBJQND010000017">
    <property type="protein sequence ID" value="KAL3842232.1"/>
    <property type="molecule type" value="Genomic_DNA"/>
</dbReference>
<evidence type="ECO:0000256" key="7">
    <source>
        <dbReference type="SAM" id="MobiDB-lite"/>
    </source>
</evidence>
<keyword evidence="8" id="KW-0732">Signal</keyword>
<evidence type="ECO:0000256" key="4">
    <source>
        <dbReference type="ARBA" id="ARBA00022737"/>
    </source>
</evidence>
<keyword evidence="2 6" id="KW-0853">WD repeat</keyword>
<evidence type="ECO:0000256" key="1">
    <source>
        <dbReference type="ARBA" id="ARBA00004123"/>
    </source>
</evidence>
<dbReference type="InterPro" id="IPR028884">
    <property type="entry name" value="Trm82"/>
</dbReference>
<evidence type="ECO:0008006" key="11">
    <source>
        <dbReference type="Google" id="ProtNLM"/>
    </source>
</evidence>
<name>A0ABD3TZJ6_SINWO</name>
<dbReference type="PROSITE" id="PS50294">
    <property type="entry name" value="WD_REPEATS_REGION"/>
    <property type="match status" value="1"/>
</dbReference>
<dbReference type="PROSITE" id="PS00678">
    <property type="entry name" value="WD_REPEATS_1"/>
    <property type="match status" value="1"/>
</dbReference>
<reference evidence="9 10" key="1">
    <citation type="submission" date="2024-11" db="EMBL/GenBank/DDBJ databases">
        <title>Chromosome-level genome assembly of the freshwater bivalve Anodonta woodiana.</title>
        <authorList>
            <person name="Chen X."/>
        </authorList>
    </citation>
    <scope>NUCLEOTIDE SEQUENCE [LARGE SCALE GENOMIC DNA]</scope>
    <source>
        <strain evidence="9">MN2024</strain>
        <tissue evidence="9">Gills</tissue>
    </source>
</reference>
<feature type="signal peptide" evidence="8">
    <location>
        <begin position="1"/>
        <end position="15"/>
    </location>
</feature>
<dbReference type="PROSITE" id="PS50082">
    <property type="entry name" value="WD_REPEATS_2"/>
    <property type="match status" value="1"/>
</dbReference>
<evidence type="ECO:0000256" key="8">
    <source>
        <dbReference type="SAM" id="SignalP"/>
    </source>
</evidence>
<keyword evidence="10" id="KW-1185">Reference proteome</keyword>
<feature type="region of interest" description="Disordered" evidence="7">
    <location>
        <begin position="239"/>
        <end position="260"/>
    </location>
</feature>
<proteinExistence type="predicted"/>
<dbReference type="Proteomes" id="UP001634394">
    <property type="component" value="Unassembled WGS sequence"/>
</dbReference>
<feature type="repeat" description="WD" evidence="6">
    <location>
        <begin position="45"/>
        <end position="79"/>
    </location>
</feature>